<dbReference type="PANTHER" id="PTHR34215">
    <property type="entry name" value="BLL0784 PROTEIN"/>
    <property type="match status" value="1"/>
</dbReference>
<dbReference type="NCBIfam" id="NF047356">
    <property type="entry name" value="RNA_bind_RnpM"/>
    <property type="match status" value="1"/>
</dbReference>
<comment type="caution">
    <text evidence="2">The sequence shown here is derived from an EMBL/GenBank/DDBJ whole genome shotgun (WGS) entry which is preliminary data.</text>
</comment>
<protein>
    <submittedName>
        <fullName evidence="2">RNA-binding protein</fullName>
    </submittedName>
</protein>
<dbReference type="PANTHER" id="PTHR34215:SF1">
    <property type="entry name" value="YLXR DOMAIN-CONTAINING PROTEIN"/>
    <property type="match status" value="1"/>
</dbReference>
<dbReference type="InterPro" id="IPR037465">
    <property type="entry name" value="YlxR"/>
</dbReference>
<dbReference type="Pfam" id="PF04296">
    <property type="entry name" value="YlxR"/>
    <property type="match status" value="1"/>
</dbReference>
<dbReference type="InterPro" id="IPR035931">
    <property type="entry name" value="YlxR-like_sf"/>
</dbReference>
<dbReference type="OrthoDB" id="9813251at2"/>
<accession>A0A1E5LE23</accession>
<keyword evidence="3" id="KW-1185">Reference proteome</keyword>
<dbReference type="Proteomes" id="UP000095209">
    <property type="component" value="Unassembled WGS sequence"/>
</dbReference>
<proteinExistence type="predicted"/>
<organism evidence="2 3">
    <name type="scientific">Bacillus solimangrovi</name>
    <dbReference type="NCBI Taxonomy" id="1305675"/>
    <lineage>
        <taxon>Bacteria</taxon>
        <taxon>Bacillati</taxon>
        <taxon>Bacillota</taxon>
        <taxon>Bacilli</taxon>
        <taxon>Bacillales</taxon>
        <taxon>Bacillaceae</taxon>
        <taxon>Bacillus</taxon>
    </lineage>
</organism>
<name>A0A1E5LE23_9BACI</name>
<dbReference type="CDD" id="cd00279">
    <property type="entry name" value="YlxR"/>
    <property type="match status" value="1"/>
</dbReference>
<evidence type="ECO:0000313" key="3">
    <source>
        <dbReference type="Proteomes" id="UP000095209"/>
    </source>
</evidence>
<dbReference type="Gene3D" id="3.30.1230.10">
    <property type="entry name" value="YlxR-like"/>
    <property type="match status" value="1"/>
</dbReference>
<sequence length="90" mass="10392">MNKRKVPMRKCVASQEMKPKQELIRIVRSKEGEVKIDPTGKLNGRGAYLTLDRECILKAQKRNILSNHLKANVDEEIYKQLLTLADKETQ</sequence>
<dbReference type="EMBL" id="MJEH01000032">
    <property type="protein sequence ID" value="OEH92320.1"/>
    <property type="molecule type" value="Genomic_DNA"/>
</dbReference>
<dbReference type="RefSeq" id="WP_069717663.1">
    <property type="nucleotide sequence ID" value="NZ_MJEH01000032.1"/>
</dbReference>
<dbReference type="STRING" id="1305675.BFG57_16545"/>
<feature type="domain" description="YlxR" evidence="1">
    <location>
        <begin position="9"/>
        <end position="81"/>
    </location>
</feature>
<evidence type="ECO:0000313" key="2">
    <source>
        <dbReference type="EMBL" id="OEH92320.1"/>
    </source>
</evidence>
<gene>
    <name evidence="2" type="ORF">BFG57_16545</name>
</gene>
<dbReference type="SUPFAM" id="SSF64376">
    <property type="entry name" value="YlxR-like"/>
    <property type="match status" value="1"/>
</dbReference>
<dbReference type="InterPro" id="IPR007393">
    <property type="entry name" value="YlxR_dom"/>
</dbReference>
<dbReference type="AlphaFoldDB" id="A0A1E5LE23"/>
<evidence type="ECO:0000259" key="1">
    <source>
        <dbReference type="Pfam" id="PF04296"/>
    </source>
</evidence>
<reference evidence="2 3" key="1">
    <citation type="submission" date="2016-08" db="EMBL/GenBank/DDBJ databases">
        <title>Genome of Bacillus solimangrovi GH2-4.</title>
        <authorList>
            <person name="Lim S."/>
            <person name="Kim B.-C."/>
        </authorList>
    </citation>
    <scope>NUCLEOTIDE SEQUENCE [LARGE SCALE GENOMIC DNA]</scope>
    <source>
        <strain evidence="2 3">GH2-4</strain>
    </source>
</reference>